<keyword evidence="2" id="KW-0472">Membrane</keyword>
<reference evidence="4" key="1">
    <citation type="submission" date="2025-08" db="UniProtKB">
        <authorList>
            <consortium name="RefSeq"/>
        </authorList>
    </citation>
    <scope>IDENTIFICATION</scope>
    <source>
        <tissue evidence="4">Gonads</tissue>
    </source>
</reference>
<dbReference type="AlphaFoldDB" id="A0A6J2YUW2"/>
<feature type="transmembrane region" description="Helical" evidence="2">
    <location>
        <begin position="219"/>
        <end position="239"/>
    </location>
</feature>
<name>A0A6J2YUW2_SITOR</name>
<evidence type="ECO:0000313" key="4">
    <source>
        <dbReference type="RefSeq" id="XP_030767069.1"/>
    </source>
</evidence>
<dbReference type="KEGG" id="soy:115890856"/>
<accession>A0A6J2YUW2</accession>
<feature type="transmembrane region" description="Helical" evidence="2">
    <location>
        <begin position="139"/>
        <end position="161"/>
    </location>
</feature>
<organism evidence="3 4">
    <name type="scientific">Sitophilus oryzae</name>
    <name type="common">Rice weevil</name>
    <name type="synonym">Curculio oryzae</name>
    <dbReference type="NCBI Taxonomy" id="7048"/>
    <lineage>
        <taxon>Eukaryota</taxon>
        <taxon>Metazoa</taxon>
        <taxon>Ecdysozoa</taxon>
        <taxon>Arthropoda</taxon>
        <taxon>Hexapoda</taxon>
        <taxon>Insecta</taxon>
        <taxon>Pterygota</taxon>
        <taxon>Neoptera</taxon>
        <taxon>Endopterygota</taxon>
        <taxon>Coleoptera</taxon>
        <taxon>Polyphaga</taxon>
        <taxon>Cucujiformia</taxon>
        <taxon>Curculionidae</taxon>
        <taxon>Dryophthorinae</taxon>
        <taxon>Sitophilus</taxon>
    </lineage>
</organism>
<keyword evidence="2" id="KW-1133">Transmembrane helix</keyword>
<feature type="transmembrane region" description="Helical" evidence="2">
    <location>
        <begin position="251"/>
        <end position="271"/>
    </location>
</feature>
<feature type="transmembrane region" description="Helical" evidence="2">
    <location>
        <begin position="173"/>
        <end position="198"/>
    </location>
</feature>
<evidence type="ECO:0000256" key="2">
    <source>
        <dbReference type="SAM" id="Phobius"/>
    </source>
</evidence>
<dbReference type="InParanoid" id="A0A6J2YUW2"/>
<feature type="region of interest" description="Disordered" evidence="1">
    <location>
        <begin position="298"/>
        <end position="317"/>
    </location>
</feature>
<feature type="transmembrane region" description="Helical" evidence="2">
    <location>
        <begin position="62"/>
        <end position="89"/>
    </location>
</feature>
<dbReference type="RefSeq" id="XP_030767069.1">
    <property type="nucleotide sequence ID" value="XM_030911209.1"/>
</dbReference>
<evidence type="ECO:0000256" key="1">
    <source>
        <dbReference type="SAM" id="MobiDB-lite"/>
    </source>
</evidence>
<evidence type="ECO:0000313" key="3">
    <source>
        <dbReference type="Proteomes" id="UP000504635"/>
    </source>
</evidence>
<protein>
    <submittedName>
        <fullName evidence="4">Uncharacterized protein LOC115890856</fullName>
    </submittedName>
</protein>
<gene>
    <name evidence="4" type="primary">LOC115890856</name>
</gene>
<dbReference type="GeneID" id="115890856"/>
<dbReference type="SUPFAM" id="SSF81321">
    <property type="entry name" value="Family A G protein-coupled receptor-like"/>
    <property type="match status" value="1"/>
</dbReference>
<proteinExistence type="predicted"/>
<keyword evidence="3" id="KW-1185">Reference proteome</keyword>
<dbReference type="Gene3D" id="1.20.1070.10">
    <property type="entry name" value="Rhodopsin 7-helix transmembrane proteins"/>
    <property type="match status" value="1"/>
</dbReference>
<feature type="transmembrane region" description="Helical" evidence="2">
    <location>
        <begin position="30"/>
        <end position="50"/>
    </location>
</feature>
<dbReference type="OrthoDB" id="6784480at2759"/>
<feature type="transmembrane region" description="Helical" evidence="2">
    <location>
        <begin position="109"/>
        <end position="127"/>
    </location>
</feature>
<keyword evidence="2" id="KW-0812">Transmembrane</keyword>
<dbReference type="Proteomes" id="UP000504635">
    <property type="component" value="Unplaced"/>
</dbReference>
<sequence length="317" mass="37435">MDHDLENFTYEPMYIEEYVPIFHMSFYIEVLYVIAYLADLSMTIYLIVVIKKFKTLENSRSYKYLFAYAISNLCYILLSQTIGMFLQVITNGLTSRGMFILANIDNCCMELGFYILTFMAIDWYVFNYYKCFYDNHLKVFNRGVLTLFLIFLFKSVVAVVVCFPNDDMEGTLMFYIFLDSFSLVSFYLCFIMLTFLFIKWKRKTTSNIARKYEYSLIIPWTYFMMSLPMNIVNIYPIFWSPPYGNALYDTIDMSTGILSNMALVVIVFLLGKYDKHFKMAYLKCCKRRYKNNNFQDEVSEDGSEENGVTYDGHVVSL</sequence>